<dbReference type="Proteomes" id="UP001234989">
    <property type="component" value="Chromosome 1"/>
</dbReference>
<dbReference type="EMBL" id="CP133612">
    <property type="protein sequence ID" value="WMV10297.1"/>
    <property type="molecule type" value="Genomic_DNA"/>
</dbReference>
<evidence type="ECO:0000313" key="1">
    <source>
        <dbReference type="EMBL" id="WMV10297.1"/>
    </source>
</evidence>
<keyword evidence="2" id="KW-1185">Reference proteome</keyword>
<proteinExistence type="predicted"/>
<sequence>MHVGILPSSQLWTNFSERILHPALMILTPSL</sequence>
<accession>A0AAF0T739</accession>
<dbReference type="AlphaFoldDB" id="A0AAF0T739"/>
<reference evidence="1" key="1">
    <citation type="submission" date="2023-08" db="EMBL/GenBank/DDBJ databases">
        <title>A de novo genome assembly of Solanum verrucosum Schlechtendal, a Mexican diploid species geographically isolated from the other diploid A-genome species in potato relatives.</title>
        <authorList>
            <person name="Hosaka K."/>
        </authorList>
    </citation>
    <scope>NUCLEOTIDE SEQUENCE</scope>
    <source>
        <tissue evidence="1">Young leaves</tissue>
    </source>
</reference>
<name>A0AAF0T739_SOLVR</name>
<gene>
    <name evidence="1" type="ORF">MTR67_003682</name>
</gene>
<organism evidence="1 2">
    <name type="scientific">Solanum verrucosum</name>
    <dbReference type="NCBI Taxonomy" id="315347"/>
    <lineage>
        <taxon>Eukaryota</taxon>
        <taxon>Viridiplantae</taxon>
        <taxon>Streptophyta</taxon>
        <taxon>Embryophyta</taxon>
        <taxon>Tracheophyta</taxon>
        <taxon>Spermatophyta</taxon>
        <taxon>Magnoliopsida</taxon>
        <taxon>eudicotyledons</taxon>
        <taxon>Gunneridae</taxon>
        <taxon>Pentapetalae</taxon>
        <taxon>asterids</taxon>
        <taxon>lamiids</taxon>
        <taxon>Solanales</taxon>
        <taxon>Solanaceae</taxon>
        <taxon>Solanoideae</taxon>
        <taxon>Solaneae</taxon>
        <taxon>Solanum</taxon>
    </lineage>
</organism>
<evidence type="ECO:0000313" key="2">
    <source>
        <dbReference type="Proteomes" id="UP001234989"/>
    </source>
</evidence>
<protein>
    <submittedName>
        <fullName evidence="1">Uncharacterized protein</fullName>
    </submittedName>
</protein>